<gene>
    <name evidence="6" type="ORF">BSZ40_10365</name>
</gene>
<keyword evidence="7" id="KW-1185">Reference proteome</keyword>
<accession>A0A1Q5PTW8</accession>
<evidence type="ECO:0000313" key="6">
    <source>
        <dbReference type="EMBL" id="OKL50830.1"/>
    </source>
</evidence>
<evidence type="ECO:0000256" key="2">
    <source>
        <dbReference type="ARBA" id="ARBA00009840"/>
    </source>
</evidence>
<dbReference type="PANTHER" id="PTHR30563:SF0">
    <property type="entry name" value="DNA RECOMBINATION PROTEIN RMUC"/>
    <property type="match status" value="1"/>
</dbReference>
<sequence length="426" mass="44114">MTFLEMFFLLLVLLVGAAGGWFAGRQQAQVDVAQARSAVAAELGQAQAEAAAQAARAQALAGQLDATARRASHDNQVLATLSPISTVLSQLGARVEGMERQRVEQFTTLATRLEEATRTDAELLRATRSLDGALRATRARGLWGETALRRIVEAAGMLEHVDFSEQVAAASVGGSGSGRPDVTVHLPGGGHLAIDAKVPLDAYLAAAESGTVDDAAARAHAKALRGHVTALAGRDYPHLLGAGPQLTVLFLPAEPLLAVALQADPTLLEAALAQGISLATPATLLAILKATATVWAQEAARADAEKLLAVGRTLYDRLGKVAAHLDSVGAHLTKTVGAYNRAVSSFESRLLVTAREVNTLSQAHLQVTELDGEQVQVRAFTRPELTAHLESTDPAASGQVSPDAPAAAADVDSPPVGGGAPSQAAR</sequence>
<comment type="caution">
    <text evidence="6">The sequence shown here is derived from an EMBL/GenBank/DDBJ whole genome shotgun (WGS) entry which is preliminary data.</text>
</comment>
<protein>
    <recommendedName>
        <fullName evidence="8">DNA recombination protein RmuC</fullName>
    </recommendedName>
</protein>
<dbReference type="AlphaFoldDB" id="A0A1Q5PTW8"/>
<comment type="similarity">
    <text evidence="2">Belongs to the RmuC family.</text>
</comment>
<dbReference type="RefSeq" id="WP_084542803.1">
    <property type="nucleotide sequence ID" value="NZ_MQVS01000014.1"/>
</dbReference>
<dbReference type="GO" id="GO:0006310">
    <property type="term" value="P:DNA recombination"/>
    <property type="evidence" value="ECO:0007669"/>
    <property type="project" value="UniProtKB-KW"/>
</dbReference>
<dbReference type="EMBL" id="MQVS01000014">
    <property type="protein sequence ID" value="OKL50830.1"/>
    <property type="molecule type" value="Genomic_DNA"/>
</dbReference>
<dbReference type="OrthoDB" id="370725at2"/>
<dbReference type="STRING" id="52770.BSZ40_10365"/>
<dbReference type="Pfam" id="PF02646">
    <property type="entry name" value="RmuC"/>
    <property type="match status" value="1"/>
</dbReference>
<evidence type="ECO:0000256" key="3">
    <source>
        <dbReference type="ARBA" id="ARBA00023054"/>
    </source>
</evidence>
<feature type="region of interest" description="Disordered" evidence="5">
    <location>
        <begin position="390"/>
        <end position="426"/>
    </location>
</feature>
<proteinExistence type="inferred from homology"/>
<evidence type="ECO:0000256" key="4">
    <source>
        <dbReference type="ARBA" id="ARBA00023172"/>
    </source>
</evidence>
<dbReference type="InParanoid" id="A0A1Q5PTW8"/>
<keyword evidence="4" id="KW-0233">DNA recombination</keyword>
<dbReference type="PANTHER" id="PTHR30563">
    <property type="entry name" value="DNA RECOMBINATION PROTEIN RMUC"/>
    <property type="match status" value="1"/>
</dbReference>
<dbReference type="InterPro" id="IPR003798">
    <property type="entry name" value="DNA_recombination_RmuC"/>
</dbReference>
<evidence type="ECO:0000256" key="5">
    <source>
        <dbReference type="SAM" id="MobiDB-lite"/>
    </source>
</evidence>
<dbReference type="Proteomes" id="UP000185612">
    <property type="component" value="Unassembled WGS sequence"/>
</dbReference>
<comment type="function">
    <text evidence="1">Involved in DNA recombination.</text>
</comment>
<name>A0A1Q5PTW8_9ACTO</name>
<keyword evidence="3" id="KW-0175">Coiled coil</keyword>
<evidence type="ECO:0008006" key="8">
    <source>
        <dbReference type="Google" id="ProtNLM"/>
    </source>
</evidence>
<reference evidence="7" key="1">
    <citation type="submission" date="2016-12" db="EMBL/GenBank/DDBJ databases">
        <authorList>
            <person name="Meng X."/>
        </authorList>
    </citation>
    <scope>NUCLEOTIDE SEQUENCE [LARGE SCALE GENOMIC DNA]</scope>
    <source>
        <strain evidence="7">DSM 20732</strain>
    </source>
</reference>
<evidence type="ECO:0000313" key="7">
    <source>
        <dbReference type="Proteomes" id="UP000185612"/>
    </source>
</evidence>
<feature type="compositionally biased region" description="Low complexity" evidence="5">
    <location>
        <begin position="400"/>
        <end position="415"/>
    </location>
</feature>
<organism evidence="6 7">
    <name type="scientific">Buchananella hordeovulneris</name>
    <dbReference type="NCBI Taxonomy" id="52770"/>
    <lineage>
        <taxon>Bacteria</taxon>
        <taxon>Bacillati</taxon>
        <taxon>Actinomycetota</taxon>
        <taxon>Actinomycetes</taxon>
        <taxon>Actinomycetales</taxon>
        <taxon>Actinomycetaceae</taxon>
        <taxon>Buchananella</taxon>
    </lineage>
</organism>
<evidence type="ECO:0000256" key="1">
    <source>
        <dbReference type="ARBA" id="ARBA00003416"/>
    </source>
</evidence>